<evidence type="ECO:0000259" key="7">
    <source>
        <dbReference type="Pfam" id="PF12698"/>
    </source>
</evidence>
<feature type="transmembrane region" description="Helical" evidence="6">
    <location>
        <begin position="264"/>
        <end position="289"/>
    </location>
</feature>
<feature type="transmembrane region" description="Helical" evidence="6">
    <location>
        <begin position="382"/>
        <end position="404"/>
    </location>
</feature>
<keyword evidence="4 6" id="KW-0472">Membrane</keyword>
<feature type="transmembrane region" description="Helical" evidence="6">
    <location>
        <begin position="45"/>
        <end position="66"/>
    </location>
</feature>
<dbReference type="InterPro" id="IPR013525">
    <property type="entry name" value="ABC2_TM"/>
</dbReference>
<protein>
    <submittedName>
        <fullName evidence="8">ABC transporter permease</fullName>
    </submittedName>
</protein>
<evidence type="ECO:0000256" key="4">
    <source>
        <dbReference type="ARBA" id="ARBA00023136"/>
    </source>
</evidence>
<keyword evidence="3 6" id="KW-1133">Transmembrane helix</keyword>
<dbReference type="EMBL" id="BAAANL010000004">
    <property type="protein sequence ID" value="GAA1864572.1"/>
    <property type="molecule type" value="Genomic_DNA"/>
</dbReference>
<evidence type="ECO:0000313" key="9">
    <source>
        <dbReference type="Proteomes" id="UP001501094"/>
    </source>
</evidence>
<sequence length="429" mass="44131">MPVSERERPLAATTGPRPGPAAPADSPAWLIVMQREIVARVMNKAFLLGLGVTVLLIAGIAGFFAWQGGQADSYAVAVVAGDEPAADAVGLADEDLRENGGEGELTVLEVADAEAARAALADESADVWLSSAGGGSAAADGGAAGAAPEFDWNLAGWGEPSQKLTLLLAPVAEQVTLAERAEASGTSLTALSRGGELDTRRLDGSGVGAGVVEFASYAMAFLFFIGALGSGQMIASSVVEEKQSRLVEIIASAVPLRHVLAGKVLGNSVIALAQNLVFASVGLIGLALTDYKGAVPAMTASLTWFVVFFTVGFVAVASLYAMSGALASRTEDLQGTTAPLTMVLMAIYLTTFGAEGTLERVLSFVPLTSIVSMPTRVLAGDAAWWEPVVSVVLLAAFAVVAVLVSEKAYRRALLQTGGRVSWRHALGRA</sequence>
<feature type="domain" description="ABC-2 type transporter transmembrane" evidence="7">
    <location>
        <begin position="44"/>
        <end position="404"/>
    </location>
</feature>
<evidence type="ECO:0000256" key="2">
    <source>
        <dbReference type="ARBA" id="ARBA00022692"/>
    </source>
</evidence>
<dbReference type="Proteomes" id="UP001501094">
    <property type="component" value="Unassembled WGS sequence"/>
</dbReference>
<accession>A0ABN2NEV0</accession>
<feature type="transmembrane region" description="Helical" evidence="6">
    <location>
        <begin position="301"/>
        <end position="321"/>
    </location>
</feature>
<dbReference type="PANTHER" id="PTHR43471">
    <property type="entry name" value="ABC TRANSPORTER PERMEASE"/>
    <property type="match status" value="1"/>
</dbReference>
<organism evidence="8 9">
    <name type="scientific">Myceligenerans crystallogenes</name>
    <dbReference type="NCBI Taxonomy" id="316335"/>
    <lineage>
        <taxon>Bacteria</taxon>
        <taxon>Bacillati</taxon>
        <taxon>Actinomycetota</taxon>
        <taxon>Actinomycetes</taxon>
        <taxon>Micrococcales</taxon>
        <taxon>Promicromonosporaceae</taxon>
        <taxon>Myceligenerans</taxon>
    </lineage>
</organism>
<comment type="subcellular location">
    <subcellularLocation>
        <location evidence="1">Membrane</location>
        <topology evidence="1">Multi-pass membrane protein</topology>
    </subcellularLocation>
</comment>
<comment type="caution">
    <text evidence="8">The sequence shown here is derived from an EMBL/GenBank/DDBJ whole genome shotgun (WGS) entry which is preliminary data.</text>
</comment>
<feature type="compositionally biased region" description="Low complexity" evidence="5">
    <location>
        <begin position="10"/>
        <end position="23"/>
    </location>
</feature>
<evidence type="ECO:0000256" key="1">
    <source>
        <dbReference type="ARBA" id="ARBA00004141"/>
    </source>
</evidence>
<evidence type="ECO:0000256" key="3">
    <source>
        <dbReference type="ARBA" id="ARBA00022989"/>
    </source>
</evidence>
<evidence type="ECO:0000313" key="8">
    <source>
        <dbReference type="EMBL" id="GAA1864572.1"/>
    </source>
</evidence>
<reference evidence="8 9" key="1">
    <citation type="journal article" date="2019" name="Int. J. Syst. Evol. Microbiol.">
        <title>The Global Catalogue of Microorganisms (GCM) 10K type strain sequencing project: providing services to taxonomists for standard genome sequencing and annotation.</title>
        <authorList>
            <consortium name="The Broad Institute Genomics Platform"/>
            <consortium name="The Broad Institute Genome Sequencing Center for Infectious Disease"/>
            <person name="Wu L."/>
            <person name="Ma J."/>
        </authorList>
    </citation>
    <scope>NUCLEOTIDE SEQUENCE [LARGE SCALE GENOMIC DNA]</scope>
    <source>
        <strain evidence="8 9">JCM 14326</strain>
    </source>
</reference>
<dbReference type="RefSeq" id="WP_344102909.1">
    <property type="nucleotide sequence ID" value="NZ_BAAANL010000004.1"/>
</dbReference>
<feature type="transmembrane region" description="Helical" evidence="6">
    <location>
        <begin position="333"/>
        <end position="354"/>
    </location>
</feature>
<evidence type="ECO:0000256" key="5">
    <source>
        <dbReference type="SAM" id="MobiDB-lite"/>
    </source>
</evidence>
<proteinExistence type="predicted"/>
<evidence type="ECO:0000256" key="6">
    <source>
        <dbReference type="SAM" id="Phobius"/>
    </source>
</evidence>
<feature type="transmembrane region" description="Helical" evidence="6">
    <location>
        <begin position="214"/>
        <end position="235"/>
    </location>
</feature>
<dbReference type="PANTHER" id="PTHR43471:SF3">
    <property type="entry name" value="ABC TRANSPORTER PERMEASE PROTEIN NATB"/>
    <property type="match status" value="1"/>
</dbReference>
<feature type="region of interest" description="Disordered" evidence="5">
    <location>
        <begin position="1"/>
        <end position="23"/>
    </location>
</feature>
<name>A0ABN2NEV0_9MICO</name>
<keyword evidence="2 6" id="KW-0812">Transmembrane</keyword>
<dbReference type="Pfam" id="PF12698">
    <property type="entry name" value="ABC2_membrane_3"/>
    <property type="match status" value="1"/>
</dbReference>
<gene>
    <name evidence="8" type="ORF">GCM10009751_23380</name>
</gene>
<keyword evidence="9" id="KW-1185">Reference proteome</keyword>